<dbReference type="EMBL" id="CAJFCJ010000019">
    <property type="protein sequence ID" value="CAD5123128.1"/>
    <property type="molecule type" value="Genomic_DNA"/>
</dbReference>
<keyword evidence="13" id="KW-1185">Reference proteome</keyword>
<keyword evidence="7 9" id="KW-0862">Zinc</keyword>
<reference evidence="12 13" key="1">
    <citation type="submission" date="2020-08" db="EMBL/GenBank/DDBJ databases">
        <authorList>
            <person name="Hejnol A."/>
        </authorList>
    </citation>
    <scope>NUCLEOTIDE SEQUENCE [LARGE SCALE GENOMIC DNA]</scope>
</reference>
<name>A0A7I8W5E0_9ANNE</name>
<keyword evidence="9" id="KW-0963">Cytoplasm</keyword>
<organism evidence="12 13">
    <name type="scientific">Dimorphilus gyrociliatus</name>
    <dbReference type="NCBI Taxonomy" id="2664684"/>
    <lineage>
        <taxon>Eukaryota</taxon>
        <taxon>Metazoa</taxon>
        <taxon>Spiralia</taxon>
        <taxon>Lophotrochozoa</taxon>
        <taxon>Annelida</taxon>
        <taxon>Polychaeta</taxon>
        <taxon>Polychaeta incertae sedis</taxon>
        <taxon>Dinophilidae</taxon>
        <taxon>Dimorphilus</taxon>
    </lineage>
</organism>
<evidence type="ECO:0000256" key="4">
    <source>
        <dbReference type="ARBA" id="ARBA00022679"/>
    </source>
</evidence>
<proteinExistence type="inferred from homology"/>
<comment type="similarity">
    <text evidence="3 9">Belongs to the Deltex family.</text>
</comment>
<evidence type="ECO:0000256" key="7">
    <source>
        <dbReference type="ARBA" id="ARBA00022833"/>
    </source>
</evidence>
<keyword evidence="6 8" id="KW-0863">Zinc-finger</keyword>
<keyword evidence="5 9" id="KW-0479">Metal-binding</keyword>
<comment type="subcellular location">
    <subcellularLocation>
        <location evidence="9">Cytoplasm</location>
    </subcellularLocation>
</comment>
<evidence type="ECO:0000313" key="12">
    <source>
        <dbReference type="EMBL" id="CAD5123128.1"/>
    </source>
</evidence>
<dbReference type="SMART" id="SM00184">
    <property type="entry name" value="RING"/>
    <property type="match status" value="1"/>
</dbReference>
<dbReference type="PROSITE" id="PS00518">
    <property type="entry name" value="ZF_RING_1"/>
    <property type="match status" value="1"/>
</dbReference>
<feature type="region of interest" description="Disordered" evidence="10">
    <location>
        <begin position="222"/>
        <end position="261"/>
    </location>
</feature>
<evidence type="ECO:0000256" key="3">
    <source>
        <dbReference type="ARBA" id="ARBA00009413"/>
    </source>
</evidence>
<evidence type="ECO:0000256" key="1">
    <source>
        <dbReference type="ARBA" id="ARBA00000900"/>
    </source>
</evidence>
<dbReference type="GO" id="GO:0005737">
    <property type="term" value="C:cytoplasm"/>
    <property type="evidence" value="ECO:0007669"/>
    <property type="project" value="UniProtKB-SubCell"/>
</dbReference>
<dbReference type="OrthoDB" id="426657at2759"/>
<dbReference type="UniPathway" id="UPA00143"/>
<evidence type="ECO:0000256" key="10">
    <source>
        <dbReference type="SAM" id="MobiDB-lite"/>
    </source>
</evidence>
<dbReference type="Pfam" id="PF00097">
    <property type="entry name" value="zf-C3HC4"/>
    <property type="match status" value="1"/>
</dbReference>
<dbReference type="GO" id="GO:0016567">
    <property type="term" value="P:protein ubiquitination"/>
    <property type="evidence" value="ECO:0007669"/>
    <property type="project" value="UniProtKB-UniRule"/>
</dbReference>
<evidence type="ECO:0000313" key="13">
    <source>
        <dbReference type="Proteomes" id="UP000549394"/>
    </source>
</evidence>
<dbReference type="PANTHER" id="PTHR12622">
    <property type="entry name" value="DELTEX-RELATED"/>
    <property type="match status" value="1"/>
</dbReference>
<sequence>MDRLLREIENLGVEIRFRNGQFNLKGSWSAIKEAHSVLGNYENVVQVGKKDITTTTLSKEKEIISFSSLDTKCDDDVSFSFGFTEKPEMLVEGGICSKESSRRRTSKVDFSRSVVSFVDAYTQYEDEHICPRLAWEETTLSPRQINFESVEPFIKPIQTGLSLSKQDIITVIREQAQTKLQDIVESLNSDSTTLKTQELASAFAGLLIDYKVSSDPAKIHKSNLETRQQHVTHSETPMDCSNNISSTSKQPTTAKRKRDTVSSISKDTHINFNPLDISQTFDSDEICTICQDKPFKPTRLNCGHVYCDECVSEMLKSYRSKCPVCECLIFRNVPGQPRNGKMSYDMEKSDLNGYEGYGTIVIRYDFSDGIQTYGHPMIGKSYSGSTYITYLPNNEAGREIHDLLTSAFHARVLFAVKRCRPNEPFLVLWNGMPQKTNRQDFPDDGYFDAIRQQLHKQDITDDMIDSD</sequence>
<evidence type="ECO:0000256" key="9">
    <source>
        <dbReference type="RuleBase" id="RU367105"/>
    </source>
</evidence>
<dbReference type="EC" id="2.3.2.27" evidence="9"/>
<dbReference type="Proteomes" id="UP000549394">
    <property type="component" value="Unassembled WGS sequence"/>
</dbReference>
<dbReference type="Gene3D" id="3.30.40.10">
    <property type="entry name" value="Zinc/RING finger domain, C3HC4 (zinc finger)"/>
    <property type="match status" value="1"/>
</dbReference>
<evidence type="ECO:0000256" key="8">
    <source>
        <dbReference type="PROSITE-ProRule" id="PRU00175"/>
    </source>
</evidence>
<gene>
    <name evidence="12" type="ORF">DGYR_LOCUS10843</name>
</gene>
<dbReference type="InterPro" id="IPR001841">
    <property type="entry name" value="Znf_RING"/>
</dbReference>
<evidence type="ECO:0000259" key="11">
    <source>
        <dbReference type="PROSITE" id="PS50089"/>
    </source>
</evidence>
<dbReference type="AlphaFoldDB" id="A0A7I8W5E0"/>
<evidence type="ECO:0000256" key="5">
    <source>
        <dbReference type="ARBA" id="ARBA00022723"/>
    </source>
</evidence>
<feature type="domain" description="RING-type" evidence="11">
    <location>
        <begin position="287"/>
        <end position="326"/>
    </location>
</feature>
<dbReference type="PROSITE" id="PS50089">
    <property type="entry name" value="ZF_RING_2"/>
    <property type="match status" value="1"/>
</dbReference>
<evidence type="ECO:0000256" key="2">
    <source>
        <dbReference type="ARBA" id="ARBA00004906"/>
    </source>
</evidence>
<dbReference type="InterPro" id="IPR039399">
    <property type="entry name" value="Deltex_C_sf"/>
</dbReference>
<dbReference type="InterPro" id="IPR018957">
    <property type="entry name" value="Znf_C3HC4_RING-type"/>
</dbReference>
<dbReference type="GO" id="GO:0008270">
    <property type="term" value="F:zinc ion binding"/>
    <property type="evidence" value="ECO:0007669"/>
    <property type="project" value="UniProtKB-KW"/>
</dbReference>
<dbReference type="Gene3D" id="3.30.390.130">
    <property type="match status" value="1"/>
</dbReference>
<comment type="catalytic activity">
    <reaction evidence="1 9">
        <text>S-ubiquitinyl-[E2 ubiquitin-conjugating enzyme]-L-cysteine + [acceptor protein]-L-lysine = [E2 ubiquitin-conjugating enzyme]-L-cysteine + N(6)-ubiquitinyl-[acceptor protein]-L-lysine.</text>
        <dbReference type="EC" id="2.3.2.27"/>
    </reaction>
</comment>
<dbReference type="Pfam" id="PF18102">
    <property type="entry name" value="DTC"/>
    <property type="match status" value="1"/>
</dbReference>
<dbReference type="InterPro" id="IPR039396">
    <property type="entry name" value="Deltex_C"/>
</dbReference>
<dbReference type="SUPFAM" id="SSF57850">
    <property type="entry name" value="RING/U-box"/>
    <property type="match status" value="1"/>
</dbReference>
<dbReference type="InterPro" id="IPR039398">
    <property type="entry name" value="Deltex_fam"/>
</dbReference>
<accession>A0A7I8W5E0</accession>
<comment type="caution">
    <text evidence="12">The sequence shown here is derived from an EMBL/GenBank/DDBJ whole genome shotgun (WGS) entry which is preliminary data.</text>
</comment>
<protein>
    <recommendedName>
        <fullName evidence="9">E3 ubiquitin-protein ligase</fullName>
        <ecNumber evidence="9">2.3.2.27</ecNumber>
    </recommendedName>
</protein>
<comment type="pathway">
    <text evidence="2 9">Protein modification; protein ubiquitination.</text>
</comment>
<dbReference type="InterPro" id="IPR013083">
    <property type="entry name" value="Znf_RING/FYVE/PHD"/>
</dbReference>
<feature type="compositionally biased region" description="Polar residues" evidence="10">
    <location>
        <begin position="229"/>
        <end position="253"/>
    </location>
</feature>
<dbReference type="GO" id="GO:0007219">
    <property type="term" value="P:Notch signaling pathway"/>
    <property type="evidence" value="ECO:0007669"/>
    <property type="project" value="InterPro"/>
</dbReference>
<evidence type="ECO:0000256" key="6">
    <source>
        <dbReference type="ARBA" id="ARBA00022771"/>
    </source>
</evidence>
<keyword evidence="4 9" id="KW-0808">Transferase</keyword>
<dbReference type="GO" id="GO:0061630">
    <property type="term" value="F:ubiquitin protein ligase activity"/>
    <property type="evidence" value="ECO:0007669"/>
    <property type="project" value="UniProtKB-UniRule"/>
</dbReference>
<dbReference type="InterPro" id="IPR017907">
    <property type="entry name" value="Znf_RING_CS"/>
</dbReference>